<name>A0A9P1N4B2_9PELO</name>
<feature type="signal peptide" evidence="1">
    <location>
        <begin position="1"/>
        <end position="16"/>
    </location>
</feature>
<dbReference type="Pfam" id="PF26530">
    <property type="entry name" value="NTF2_3"/>
    <property type="match status" value="1"/>
</dbReference>
<organism evidence="3 4">
    <name type="scientific">Caenorhabditis angaria</name>
    <dbReference type="NCBI Taxonomy" id="860376"/>
    <lineage>
        <taxon>Eukaryota</taxon>
        <taxon>Metazoa</taxon>
        <taxon>Ecdysozoa</taxon>
        <taxon>Nematoda</taxon>
        <taxon>Chromadorea</taxon>
        <taxon>Rhabditida</taxon>
        <taxon>Rhabditina</taxon>
        <taxon>Rhabditomorpha</taxon>
        <taxon>Rhabditoidea</taxon>
        <taxon>Rhabditidae</taxon>
        <taxon>Peloderinae</taxon>
        <taxon>Caenorhabditis</taxon>
    </lineage>
</organism>
<dbReference type="Proteomes" id="UP001152747">
    <property type="component" value="Unassembled WGS sequence"/>
</dbReference>
<evidence type="ECO:0000259" key="2">
    <source>
        <dbReference type="Pfam" id="PF26530"/>
    </source>
</evidence>
<reference evidence="3" key="1">
    <citation type="submission" date="2022-11" db="EMBL/GenBank/DDBJ databases">
        <authorList>
            <person name="Kikuchi T."/>
        </authorList>
    </citation>
    <scope>NUCLEOTIDE SEQUENCE</scope>
    <source>
        <strain evidence="3">PS1010</strain>
    </source>
</reference>
<proteinExistence type="predicted"/>
<accession>A0A9P1N4B2</accession>
<dbReference type="EMBL" id="CANHGI010000004">
    <property type="protein sequence ID" value="CAI5447326.1"/>
    <property type="molecule type" value="Genomic_DNA"/>
</dbReference>
<feature type="domain" description="NTF2-like" evidence="2">
    <location>
        <begin position="21"/>
        <end position="109"/>
    </location>
</feature>
<evidence type="ECO:0000313" key="4">
    <source>
        <dbReference type="Proteomes" id="UP001152747"/>
    </source>
</evidence>
<evidence type="ECO:0000256" key="1">
    <source>
        <dbReference type="SAM" id="SignalP"/>
    </source>
</evidence>
<protein>
    <recommendedName>
        <fullName evidence="2">NTF2-like domain-containing protein</fullName>
    </recommendedName>
</protein>
<keyword evidence="1" id="KW-0732">Signal</keyword>
<sequence>MILFLFPLFSLQILTCLELNTATELLQRFGAAIILRDTSLISRNVHDNYQLTTCGNSRLNKLKLLEAIENLPMENVTLYQFKIEKIEENRNSIFNVRTTIDGFEVVFDVVKQQNGKYLLLGERDYNCAEKNSLSTMLISYPPMAKAIAKSLIRKYIRAISERSYPKFWEIAENPYILYGCADGIDDRNVEFHSYQLNFPGYHINQERTKNLVEIRNAQFREGTNLALEFSVHGGGFNNFFHATRDENNIYKIKYDQLYTCSETLPTKLNYNEIQYAAVKDD</sequence>
<evidence type="ECO:0000313" key="3">
    <source>
        <dbReference type="EMBL" id="CAI5447326.1"/>
    </source>
</evidence>
<feature type="chain" id="PRO_5040502066" description="NTF2-like domain-containing protein" evidence="1">
    <location>
        <begin position="17"/>
        <end position="281"/>
    </location>
</feature>
<dbReference type="InterPro" id="IPR058721">
    <property type="entry name" value="NTF2_3"/>
</dbReference>
<keyword evidence="4" id="KW-1185">Reference proteome</keyword>
<comment type="caution">
    <text evidence="3">The sequence shown here is derived from an EMBL/GenBank/DDBJ whole genome shotgun (WGS) entry which is preliminary data.</text>
</comment>
<gene>
    <name evidence="3" type="ORF">CAMP_LOCUS9963</name>
</gene>
<dbReference type="AlphaFoldDB" id="A0A9P1N4B2"/>